<dbReference type="OrthoDB" id="8197297at2759"/>
<accession>A0A8J4XQ25</accession>
<evidence type="ECO:0000313" key="2">
    <source>
        <dbReference type="Proteomes" id="UP000770661"/>
    </source>
</evidence>
<keyword evidence="2" id="KW-1185">Reference proteome</keyword>
<evidence type="ECO:0000313" key="1">
    <source>
        <dbReference type="EMBL" id="KAG0711608.1"/>
    </source>
</evidence>
<protein>
    <recommendedName>
        <fullName evidence="3">Gag-like protein</fullName>
    </recommendedName>
</protein>
<reference evidence="1" key="1">
    <citation type="submission" date="2020-07" db="EMBL/GenBank/DDBJ databases">
        <title>The High-quality genome of the commercially important snow crab, Chionoecetes opilio.</title>
        <authorList>
            <person name="Jeong J.-H."/>
            <person name="Ryu S."/>
        </authorList>
    </citation>
    <scope>NUCLEOTIDE SEQUENCE</scope>
    <source>
        <strain evidence="1">MADBK_172401_WGS</strain>
        <tissue evidence="1">Digestive gland</tissue>
    </source>
</reference>
<name>A0A8J4XQ25_CHIOP</name>
<sequence length="198" mass="22618">MVALGPISLIVKGFPHARVGEDVRRHKRGIHGWDSDTAQFLTEVGHPLRGSVMRLTEATEENRQVKVNIRNYPFFMPLHHLEDHPGVLWARRDGQRWNSRSNMMVPGSRVTAMWMGDPPSMIALPGMRPCRVERFIGKPAFCGKCQRWGHREWQCNSYVRCGFCSGRHDTKLCKDRIINGESITPRCPIASWSIMLGV</sequence>
<gene>
    <name evidence="1" type="ORF">GWK47_020254</name>
</gene>
<proteinExistence type="predicted"/>
<evidence type="ECO:0008006" key="3">
    <source>
        <dbReference type="Google" id="ProtNLM"/>
    </source>
</evidence>
<dbReference type="AlphaFoldDB" id="A0A8J4XQ25"/>
<dbReference type="EMBL" id="JACEEZ010023181">
    <property type="protein sequence ID" value="KAG0711608.1"/>
    <property type="molecule type" value="Genomic_DNA"/>
</dbReference>
<dbReference type="Proteomes" id="UP000770661">
    <property type="component" value="Unassembled WGS sequence"/>
</dbReference>
<organism evidence="1 2">
    <name type="scientific">Chionoecetes opilio</name>
    <name type="common">Atlantic snow crab</name>
    <name type="synonym">Cancer opilio</name>
    <dbReference type="NCBI Taxonomy" id="41210"/>
    <lineage>
        <taxon>Eukaryota</taxon>
        <taxon>Metazoa</taxon>
        <taxon>Ecdysozoa</taxon>
        <taxon>Arthropoda</taxon>
        <taxon>Crustacea</taxon>
        <taxon>Multicrustacea</taxon>
        <taxon>Malacostraca</taxon>
        <taxon>Eumalacostraca</taxon>
        <taxon>Eucarida</taxon>
        <taxon>Decapoda</taxon>
        <taxon>Pleocyemata</taxon>
        <taxon>Brachyura</taxon>
        <taxon>Eubrachyura</taxon>
        <taxon>Majoidea</taxon>
        <taxon>Majidae</taxon>
        <taxon>Chionoecetes</taxon>
    </lineage>
</organism>
<comment type="caution">
    <text evidence="1">The sequence shown here is derived from an EMBL/GenBank/DDBJ whole genome shotgun (WGS) entry which is preliminary data.</text>
</comment>